<dbReference type="GO" id="GO:0030643">
    <property type="term" value="P:intracellular phosphate ion homeostasis"/>
    <property type="evidence" value="ECO:0007669"/>
    <property type="project" value="InterPro"/>
</dbReference>
<comment type="subcellular location">
    <subcellularLocation>
        <location evidence="1">Cytoplasm</location>
    </subcellularLocation>
</comment>
<evidence type="ECO:0000256" key="1">
    <source>
        <dbReference type="ARBA" id="ARBA00004496"/>
    </source>
</evidence>
<dbReference type="NCBIfam" id="TIGR02135">
    <property type="entry name" value="phoU_full"/>
    <property type="match status" value="1"/>
</dbReference>
<evidence type="ECO:0000256" key="5">
    <source>
        <dbReference type="ARBA" id="ARBA00022490"/>
    </source>
</evidence>
<keyword evidence="4" id="KW-0813">Transport</keyword>
<dbReference type="AlphaFoldDB" id="A0A6J6E3G6"/>
<dbReference type="InterPro" id="IPR038078">
    <property type="entry name" value="PhoU-like_sf"/>
</dbReference>
<dbReference type="InterPro" id="IPR028366">
    <property type="entry name" value="PhoU"/>
</dbReference>
<evidence type="ECO:0000313" key="9">
    <source>
        <dbReference type="EMBL" id="CAB4570366.1"/>
    </source>
</evidence>
<feature type="domain" description="PhoU" evidence="8">
    <location>
        <begin position="21"/>
        <end position="106"/>
    </location>
</feature>
<dbReference type="SUPFAM" id="SSF109755">
    <property type="entry name" value="PhoU-like"/>
    <property type="match status" value="1"/>
</dbReference>
<dbReference type="EMBL" id="CAEZTS010000018">
    <property type="protein sequence ID" value="CAB4570366.1"/>
    <property type="molecule type" value="Genomic_DNA"/>
</dbReference>
<keyword evidence="5" id="KW-0963">Cytoplasm</keyword>
<reference evidence="9" key="1">
    <citation type="submission" date="2020-05" db="EMBL/GenBank/DDBJ databases">
        <authorList>
            <person name="Chiriac C."/>
            <person name="Salcher M."/>
            <person name="Ghai R."/>
            <person name="Kavagutti S V."/>
        </authorList>
    </citation>
    <scope>NUCLEOTIDE SEQUENCE</scope>
</reference>
<dbReference type="PANTHER" id="PTHR42930:SF3">
    <property type="entry name" value="PHOSPHATE-SPECIFIC TRANSPORT SYSTEM ACCESSORY PROTEIN PHOU"/>
    <property type="match status" value="1"/>
</dbReference>
<dbReference type="InterPro" id="IPR026022">
    <property type="entry name" value="PhoU_dom"/>
</dbReference>
<feature type="region of interest" description="Disordered" evidence="7">
    <location>
        <begin position="220"/>
        <end position="250"/>
    </location>
</feature>
<evidence type="ECO:0000256" key="2">
    <source>
        <dbReference type="ARBA" id="ARBA00008107"/>
    </source>
</evidence>
<evidence type="ECO:0000259" key="8">
    <source>
        <dbReference type="Pfam" id="PF01895"/>
    </source>
</evidence>
<protein>
    <submittedName>
        <fullName evidence="9">Unannotated protein</fullName>
    </submittedName>
</protein>
<dbReference type="Gene3D" id="1.20.58.220">
    <property type="entry name" value="Phosphate transport system protein phou homolog 2, domain 2"/>
    <property type="match status" value="1"/>
</dbReference>
<accession>A0A6J6E3G6</accession>
<dbReference type="PANTHER" id="PTHR42930">
    <property type="entry name" value="PHOSPHATE-SPECIFIC TRANSPORT SYSTEM ACCESSORY PROTEIN PHOU"/>
    <property type="match status" value="1"/>
</dbReference>
<dbReference type="GO" id="GO:0006817">
    <property type="term" value="P:phosphate ion transport"/>
    <property type="evidence" value="ECO:0007669"/>
    <property type="project" value="UniProtKB-KW"/>
</dbReference>
<evidence type="ECO:0000256" key="6">
    <source>
        <dbReference type="ARBA" id="ARBA00022592"/>
    </source>
</evidence>
<dbReference type="FunFam" id="1.20.58.220:FF:000004">
    <property type="entry name" value="Phosphate-specific transport system accessory protein PhoU"/>
    <property type="match status" value="1"/>
</dbReference>
<keyword evidence="6" id="KW-0592">Phosphate transport</keyword>
<proteinExistence type="inferred from homology"/>
<name>A0A6J6E3G6_9ZZZZ</name>
<feature type="domain" description="PhoU" evidence="8">
    <location>
        <begin position="124"/>
        <end position="208"/>
    </location>
</feature>
<comment type="similarity">
    <text evidence="2">Belongs to the PhoU family.</text>
</comment>
<evidence type="ECO:0000256" key="3">
    <source>
        <dbReference type="ARBA" id="ARBA00011738"/>
    </source>
</evidence>
<evidence type="ECO:0000256" key="7">
    <source>
        <dbReference type="SAM" id="MobiDB-lite"/>
    </source>
</evidence>
<organism evidence="9">
    <name type="scientific">freshwater metagenome</name>
    <dbReference type="NCBI Taxonomy" id="449393"/>
    <lineage>
        <taxon>unclassified sequences</taxon>
        <taxon>metagenomes</taxon>
        <taxon>ecological metagenomes</taxon>
    </lineage>
</organism>
<dbReference type="PIRSF" id="PIRSF003107">
    <property type="entry name" value="PhoU"/>
    <property type="match status" value="1"/>
</dbReference>
<evidence type="ECO:0000256" key="4">
    <source>
        <dbReference type="ARBA" id="ARBA00022448"/>
    </source>
</evidence>
<dbReference type="GO" id="GO:0005737">
    <property type="term" value="C:cytoplasm"/>
    <property type="evidence" value="ECO:0007669"/>
    <property type="project" value="UniProtKB-SubCell"/>
</dbReference>
<dbReference type="Pfam" id="PF01895">
    <property type="entry name" value="PhoU"/>
    <property type="match status" value="2"/>
</dbReference>
<gene>
    <name evidence="9" type="ORF">UFOPK1722_00336</name>
</gene>
<dbReference type="GO" id="GO:0045936">
    <property type="term" value="P:negative regulation of phosphate metabolic process"/>
    <property type="evidence" value="ECO:0007669"/>
    <property type="project" value="InterPro"/>
</dbReference>
<sequence>MEEARKSFHRELNDIQQELVRISAGVVESIPRCTTVLLEQDLSAAESMIMADDEVDARTIELEDRCIQILALQAPVAGELRQVIAALKICAEIERSADLVVNICKAARRIYGHEFDPKLRGLVLKMSDQARHLFSEATSAYHDADASRAAAIDDMDAFLDDLQRQFIQAIFESHAAGRIDLQVAIQLAVVARFYERIGDHAVNMGEKVRFQVTGWLPEQSGAARHRERSLQDPTPVGMVRPPVGNPPSDT</sequence>
<comment type="subunit">
    <text evidence="3">Homodimer.</text>
</comment>